<evidence type="ECO:0000313" key="1">
    <source>
        <dbReference type="EMBL" id="KZV31027.1"/>
    </source>
</evidence>
<protein>
    <submittedName>
        <fullName evidence="1">Uncharacterized protein</fullName>
    </submittedName>
</protein>
<sequence length="60" mass="6479">MIPNQIRVTLQISNLTLNRVGTYPNDVAPKAARSLGHIIALAKSESLNGVASHPHQNTHI</sequence>
<organism evidence="1 2">
    <name type="scientific">Dorcoceras hygrometricum</name>
    <dbReference type="NCBI Taxonomy" id="472368"/>
    <lineage>
        <taxon>Eukaryota</taxon>
        <taxon>Viridiplantae</taxon>
        <taxon>Streptophyta</taxon>
        <taxon>Embryophyta</taxon>
        <taxon>Tracheophyta</taxon>
        <taxon>Spermatophyta</taxon>
        <taxon>Magnoliopsida</taxon>
        <taxon>eudicotyledons</taxon>
        <taxon>Gunneridae</taxon>
        <taxon>Pentapetalae</taxon>
        <taxon>asterids</taxon>
        <taxon>lamiids</taxon>
        <taxon>Lamiales</taxon>
        <taxon>Gesneriaceae</taxon>
        <taxon>Didymocarpoideae</taxon>
        <taxon>Trichosporeae</taxon>
        <taxon>Loxocarpinae</taxon>
        <taxon>Dorcoceras</taxon>
    </lineage>
</organism>
<dbReference type="AlphaFoldDB" id="A0A2Z7BAL2"/>
<dbReference type="EMBL" id="KV007758">
    <property type="protein sequence ID" value="KZV31027.1"/>
    <property type="molecule type" value="Genomic_DNA"/>
</dbReference>
<reference evidence="1 2" key="1">
    <citation type="journal article" date="2015" name="Proc. Natl. Acad. Sci. U.S.A.">
        <title>The resurrection genome of Boea hygrometrica: A blueprint for survival of dehydration.</title>
        <authorList>
            <person name="Xiao L."/>
            <person name="Yang G."/>
            <person name="Zhang L."/>
            <person name="Yang X."/>
            <person name="Zhao S."/>
            <person name="Ji Z."/>
            <person name="Zhou Q."/>
            <person name="Hu M."/>
            <person name="Wang Y."/>
            <person name="Chen M."/>
            <person name="Xu Y."/>
            <person name="Jin H."/>
            <person name="Xiao X."/>
            <person name="Hu G."/>
            <person name="Bao F."/>
            <person name="Hu Y."/>
            <person name="Wan P."/>
            <person name="Li L."/>
            <person name="Deng X."/>
            <person name="Kuang T."/>
            <person name="Xiang C."/>
            <person name="Zhu J.K."/>
            <person name="Oliver M.J."/>
            <person name="He Y."/>
        </authorList>
    </citation>
    <scope>NUCLEOTIDE SEQUENCE [LARGE SCALE GENOMIC DNA]</scope>
    <source>
        <strain evidence="2">cv. XS01</strain>
    </source>
</reference>
<name>A0A2Z7BAL2_9LAMI</name>
<accession>A0A2Z7BAL2</accession>
<proteinExistence type="predicted"/>
<keyword evidence="2" id="KW-1185">Reference proteome</keyword>
<dbReference type="Proteomes" id="UP000250235">
    <property type="component" value="Unassembled WGS sequence"/>
</dbReference>
<evidence type="ECO:0000313" key="2">
    <source>
        <dbReference type="Proteomes" id="UP000250235"/>
    </source>
</evidence>
<gene>
    <name evidence="1" type="ORF">F511_05105</name>
</gene>